<proteinExistence type="predicted"/>
<dbReference type="EMBL" id="CP119064">
    <property type="protein sequence ID" value="WEL38223.1"/>
    <property type="molecule type" value="Genomic_DNA"/>
</dbReference>
<keyword evidence="1" id="KW-0689">Ribosomal protein</keyword>
<dbReference type="Proteomes" id="UP001217963">
    <property type="component" value="Chromosome III"/>
</dbReference>
<evidence type="ECO:0000313" key="3">
    <source>
        <dbReference type="Proteomes" id="UP001059546"/>
    </source>
</evidence>
<keyword evidence="1" id="KW-0687">Ribonucleoprotein</keyword>
<dbReference type="EMBL" id="CP075149">
    <property type="protein sequence ID" value="UTX42764.1"/>
    <property type="molecule type" value="Genomic_DNA"/>
</dbReference>
<reference evidence="2 4" key="2">
    <citation type="submission" date="2023-02" db="EMBL/GenBank/DDBJ databases">
        <title>Encephalitozoon hellem ATCC 50451 complete genome.</title>
        <authorList>
            <person name="Mascarenhas dos Santos A.C."/>
            <person name="Julian A.T."/>
            <person name="Pombert J.-F."/>
        </authorList>
    </citation>
    <scope>NUCLEOTIDE SEQUENCE [LARGE SCALE GENOMIC DNA]</scope>
    <source>
        <strain evidence="2 4">ATCC 50451</strain>
    </source>
</reference>
<protein>
    <submittedName>
        <fullName evidence="1">Ribosomal protein L7AE</fullName>
    </submittedName>
</protein>
<dbReference type="Proteomes" id="UP001059546">
    <property type="component" value="Chromosome III"/>
</dbReference>
<sequence length="115" mass="13236">MKKIFHSDIHAIKTVDNPECIYRALKGSRALVTYNQLMKHYEDGKRDIGAVLITPKDDVLFLHLPLFCRHFGIDLYALPAGAERELSSIFNMKYVNIVSLYKDDESYKKLKSMGL</sequence>
<evidence type="ECO:0000313" key="1">
    <source>
        <dbReference type="EMBL" id="UTX42764.1"/>
    </source>
</evidence>
<dbReference type="GO" id="GO:0005840">
    <property type="term" value="C:ribosome"/>
    <property type="evidence" value="ECO:0007669"/>
    <property type="project" value="UniProtKB-KW"/>
</dbReference>
<organism evidence="1 3">
    <name type="scientific">Encephalitozoon hellem</name>
    <name type="common">Microsporidian parasite</name>
    <dbReference type="NCBI Taxonomy" id="27973"/>
    <lineage>
        <taxon>Eukaryota</taxon>
        <taxon>Fungi</taxon>
        <taxon>Fungi incertae sedis</taxon>
        <taxon>Microsporidia</taxon>
        <taxon>Unikaryonidae</taxon>
        <taxon>Encephalitozoon</taxon>
    </lineage>
</organism>
<evidence type="ECO:0000313" key="4">
    <source>
        <dbReference type="Proteomes" id="UP001217963"/>
    </source>
</evidence>
<evidence type="ECO:0000313" key="2">
    <source>
        <dbReference type="EMBL" id="WEL38223.1"/>
    </source>
</evidence>
<dbReference type="AlphaFoldDB" id="A0A9Q9C279"/>
<keyword evidence="4" id="KW-1185">Reference proteome</keyword>
<reference evidence="1" key="1">
    <citation type="submission" date="2021-05" db="EMBL/GenBank/DDBJ databases">
        <title>Encephalitozoon hellem ATCC 50604 Complete Genome.</title>
        <authorList>
            <person name="Mascarenhas dos Santos A.C."/>
            <person name="Julian A.T."/>
            <person name="Pombert J.-F."/>
        </authorList>
    </citation>
    <scope>NUCLEOTIDE SEQUENCE</scope>
    <source>
        <strain evidence="1">ATCC 50604</strain>
    </source>
</reference>
<name>A0A9Q9C279_ENCHE</name>
<dbReference type="OrthoDB" id="2186631at2759"/>
<gene>
    <name evidence="1" type="ORF">GPU96_03g04860</name>
    <name evidence="2" type="ORF">PFJ87_03g00810</name>
</gene>
<accession>A0A9Q9C279</accession>